<evidence type="ECO:0000256" key="1">
    <source>
        <dbReference type="SAM" id="MobiDB-lite"/>
    </source>
</evidence>
<name>A0A0F8ZS53_9ZZZZ</name>
<sequence length="29" mass="3134">MCWPGSLMRDNDNGGNNVENVDPSQKGKA</sequence>
<protein>
    <submittedName>
        <fullName evidence="2">Uncharacterized protein</fullName>
    </submittedName>
</protein>
<organism evidence="2">
    <name type="scientific">marine sediment metagenome</name>
    <dbReference type="NCBI Taxonomy" id="412755"/>
    <lineage>
        <taxon>unclassified sequences</taxon>
        <taxon>metagenomes</taxon>
        <taxon>ecological metagenomes</taxon>
    </lineage>
</organism>
<evidence type="ECO:0000313" key="2">
    <source>
        <dbReference type="EMBL" id="KKK96692.1"/>
    </source>
</evidence>
<dbReference type="AlphaFoldDB" id="A0A0F8ZS53"/>
<feature type="region of interest" description="Disordered" evidence="1">
    <location>
        <begin position="1"/>
        <end position="29"/>
    </location>
</feature>
<accession>A0A0F8ZS53</accession>
<gene>
    <name evidence="2" type="ORF">LCGC14_2660210</name>
</gene>
<proteinExistence type="predicted"/>
<dbReference type="EMBL" id="LAZR01046368">
    <property type="protein sequence ID" value="KKK96692.1"/>
    <property type="molecule type" value="Genomic_DNA"/>
</dbReference>
<reference evidence="2" key="1">
    <citation type="journal article" date="2015" name="Nature">
        <title>Complex archaea that bridge the gap between prokaryotes and eukaryotes.</title>
        <authorList>
            <person name="Spang A."/>
            <person name="Saw J.H."/>
            <person name="Jorgensen S.L."/>
            <person name="Zaremba-Niedzwiedzka K."/>
            <person name="Martijn J."/>
            <person name="Lind A.E."/>
            <person name="van Eijk R."/>
            <person name="Schleper C."/>
            <person name="Guy L."/>
            <person name="Ettema T.J."/>
        </authorList>
    </citation>
    <scope>NUCLEOTIDE SEQUENCE</scope>
</reference>
<feature type="non-terminal residue" evidence="2">
    <location>
        <position position="29"/>
    </location>
</feature>
<comment type="caution">
    <text evidence="2">The sequence shown here is derived from an EMBL/GenBank/DDBJ whole genome shotgun (WGS) entry which is preliminary data.</text>
</comment>
<feature type="compositionally biased region" description="Low complexity" evidence="1">
    <location>
        <begin position="13"/>
        <end position="22"/>
    </location>
</feature>